<accession>A0A931CJ61</accession>
<dbReference type="InterPro" id="IPR002104">
    <property type="entry name" value="Integrase_catalytic"/>
</dbReference>
<dbReference type="PROSITE" id="PS51898">
    <property type="entry name" value="TYR_RECOMBINASE"/>
    <property type="match status" value="1"/>
</dbReference>
<proteinExistence type="predicted"/>
<dbReference type="CDD" id="cd00397">
    <property type="entry name" value="DNA_BRE_C"/>
    <property type="match status" value="1"/>
</dbReference>
<sequence length="204" mass="21745">MQGTRRIGVDGCSGAAGVRAESWRGSVPGLRCGAHGPAAGGVRRDAGRLRRHAGAGDARVEPHPAQGRLRGTPGRQPAVEPGPPGQVLRHGGRAGAQRRGVHRKGAPRRGPVPLTPRQINLRFAAIRDEAGLPAYLNPHCLRHTYATTLIEMGWPMALVQDQLGHTHVATTAVYTALSDDFKDRVLYQSLGLTWDDDSEQGATS</sequence>
<dbReference type="SUPFAM" id="SSF56349">
    <property type="entry name" value="DNA breaking-rejoining enzymes"/>
    <property type="match status" value="1"/>
</dbReference>
<evidence type="ECO:0000313" key="5">
    <source>
        <dbReference type="Proteomes" id="UP000598146"/>
    </source>
</evidence>
<dbReference type="InterPro" id="IPR011010">
    <property type="entry name" value="DNA_brk_join_enz"/>
</dbReference>
<dbReference type="AlphaFoldDB" id="A0A931CJ61"/>
<dbReference type="Gene3D" id="1.10.443.10">
    <property type="entry name" value="Intergrase catalytic core"/>
    <property type="match status" value="1"/>
</dbReference>
<feature type="region of interest" description="Disordered" evidence="2">
    <location>
        <begin position="35"/>
        <end position="115"/>
    </location>
</feature>
<dbReference type="Proteomes" id="UP000598146">
    <property type="component" value="Unassembled WGS sequence"/>
</dbReference>
<evidence type="ECO:0000313" key="4">
    <source>
        <dbReference type="EMBL" id="MBG0565885.1"/>
    </source>
</evidence>
<reference evidence="4" key="1">
    <citation type="submission" date="2020-11" db="EMBL/GenBank/DDBJ databases">
        <title>Isolation and identification of active actinomycetes.</title>
        <authorList>
            <person name="Sun X."/>
        </authorList>
    </citation>
    <scope>NUCLEOTIDE SEQUENCE</scope>
    <source>
        <strain evidence="4">NEAU-A11</strain>
    </source>
</reference>
<organism evidence="4 5">
    <name type="scientific">Actinoplanes aureus</name>
    <dbReference type="NCBI Taxonomy" id="2792083"/>
    <lineage>
        <taxon>Bacteria</taxon>
        <taxon>Bacillati</taxon>
        <taxon>Actinomycetota</taxon>
        <taxon>Actinomycetes</taxon>
        <taxon>Micromonosporales</taxon>
        <taxon>Micromonosporaceae</taxon>
        <taxon>Actinoplanes</taxon>
    </lineage>
</organism>
<evidence type="ECO:0000256" key="2">
    <source>
        <dbReference type="SAM" id="MobiDB-lite"/>
    </source>
</evidence>
<evidence type="ECO:0000259" key="3">
    <source>
        <dbReference type="PROSITE" id="PS51898"/>
    </source>
</evidence>
<dbReference type="InterPro" id="IPR013762">
    <property type="entry name" value="Integrase-like_cat_sf"/>
</dbReference>
<keyword evidence="5" id="KW-1185">Reference proteome</keyword>
<dbReference type="GO" id="GO:0006310">
    <property type="term" value="P:DNA recombination"/>
    <property type="evidence" value="ECO:0007669"/>
    <property type="project" value="UniProtKB-KW"/>
</dbReference>
<dbReference type="EMBL" id="JADQTO010000017">
    <property type="protein sequence ID" value="MBG0565885.1"/>
    <property type="molecule type" value="Genomic_DNA"/>
</dbReference>
<keyword evidence="1" id="KW-0233">DNA recombination</keyword>
<name>A0A931CJ61_9ACTN</name>
<protein>
    <submittedName>
        <fullName evidence="4">Tyrosine-type recombinase/integrase</fullName>
    </submittedName>
</protein>
<dbReference type="GO" id="GO:0015074">
    <property type="term" value="P:DNA integration"/>
    <property type="evidence" value="ECO:0007669"/>
    <property type="project" value="InterPro"/>
</dbReference>
<feature type="domain" description="Tyr recombinase" evidence="3">
    <location>
        <begin position="1"/>
        <end position="187"/>
    </location>
</feature>
<dbReference type="Pfam" id="PF00589">
    <property type="entry name" value="Phage_integrase"/>
    <property type="match status" value="1"/>
</dbReference>
<gene>
    <name evidence="4" type="ORF">I4J89_30995</name>
</gene>
<dbReference type="GO" id="GO:0003677">
    <property type="term" value="F:DNA binding"/>
    <property type="evidence" value="ECO:0007669"/>
    <property type="project" value="InterPro"/>
</dbReference>
<comment type="caution">
    <text evidence="4">The sequence shown here is derived from an EMBL/GenBank/DDBJ whole genome shotgun (WGS) entry which is preliminary data.</text>
</comment>
<evidence type="ECO:0000256" key="1">
    <source>
        <dbReference type="ARBA" id="ARBA00023172"/>
    </source>
</evidence>